<feature type="compositionally biased region" description="Polar residues" evidence="9">
    <location>
        <begin position="544"/>
        <end position="556"/>
    </location>
</feature>
<dbReference type="GO" id="GO:0006364">
    <property type="term" value="P:rRNA processing"/>
    <property type="evidence" value="ECO:0007669"/>
    <property type="project" value="UniProtKB-KW"/>
</dbReference>
<name>A0A5C3KJD2_COPMA</name>
<dbReference type="EMBL" id="ML210317">
    <property type="protein sequence ID" value="TFK19963.1"/>
    <property type="molecule type" value="Genomic_DNA"/>
</dbReference>
<keyword evidence="7" id="KW-0694">RNA-binding</keyword>
<evidence type="ECO:0000256" key="8">
    <source>
        <dbReference type="ARBA" id="ARBA00023242"/>
    </source>
</evidence>
<accession>A0A5C3KJD2</accession>
<dbReference type="InterPro" id="IPR040309">
    <property type="entry name" value="Naf1"/>
</dbReference>
<dbReference type="GO" id="GO:0000493">
    <property type="term" value="P:box H/ACA snoRNP assembly"/>
    <property type="evidence" value="ECO:0007669"/>
    <property type="project" value="InterPro"/>
</dbReference>
<feature type="compositionally biased region" description="Acidic residues" evidence="9">
    <location>
        <begin position="41"/>
        <end position="63"/>
    </location>
</feature>
<dbReference type="OrthoDB" id="21550at2759"/>
<dbReference type="GO" id="GO:0003723">
    <property type="term" value="F:RNA binding"/>
    <property type="evidence" value="ECO:0007669"/>
    <property type="project" value="UniProtKB-KW"/>
</dbReference>
<dbReference type="Pfam" id="PF04410">
    <property type="entry name" value="Gar1"/>
    <property type="match status" value="1"/>
</dbReference>
<dbReference type="PANTHER" id="PTHR31633">
    <property type="entry name" value="H/ACA RIBONUCLEOPROTEIN COMPLEX NON-CORE SUBUNIT NAF1"/>
    <property type="match status" value="1"/>
</dbReference>
<proteinExistence type="inferred from homology"/>
<protein>
    <recommendedName>
        <fullName evidence="3">H/ACA ribonucleoprotein complex non-core subunit NAF1</fullName>
    </recommendedName>
</protein>
<comment type="similarity">
    <text evidence="2">Belongs to the NAF1 family.</text>
</comment>
<evidence type="ECO:0000313" key="10">
    <source>
        <dbReference type="EMBL" id="TFK19963.1"/>
    </source>
</evidence>
<keyword evidence="4" id="KW-0690">Ribosome biogenesis</keyword>
<feature type="compositionally biased region" description="Low complexity" evidence="9">
    <location>
        <begin position="83"/>
        <end position="93"/>
    </location>
</feature>
<evidence type="ECO:0000256" key="1">
    <source>
        <dbReference type="ARBA" id="ARBA00004123"/>
    </source>
</evidence>
<keyword evidence="5" id="KW-0698">rRNA processing</keyword>
<reference evidence="10 11" key="1">
    <citation type="journal article" date="2019" name="Nat. Ecol. Evol.">
        <title>Megaphylogeny resolves global patterns of mushroom evolution.</title>
        <authorList>
            <person name="Varga T."/>
            <person name="Krizsan K."/>
            <person name="Foldi C."/>
            <person name="Dima B."/>
            <person name="Sanchez-Garcia M."/>
            <person name="Sanchez-Ramirez S."/>
            <person name="Szollosi G.J."/>
            <person name="Szarkandi J.G."/>
            <person name="Papp V."/>
            <person name="Albert L."/>
            <person name="Andreopoulos W."/>
            <person name="Angelini C."/>
            <person name="Antonin V."/>
            <person name="Barry K.W."/>
            <person name="Bougher N.L."/>
            <person name="Buchanan P."/>
            <person name="Buyck B."/>
            <person name="Bense V."/>
            <person name="Catcheside P."/>
            <person name="Chovatia M."/>
            <person name="Cooper J."/>
            <person name="Damon W."/>
            <person name="Desjardin D."/>
            <person name="Finy P."/>
            <person name="Geml J."/>
            <person name="Haridas S."/>
            <person name="Hughes K."/>
            <person name="Justo A."/>
            <person name="Karasinski D."/>
            <person name="Kautmanova I."/>
            <person name="Kiss B."/>
            <person name="Kocsube S."/>
            <person name="Kotiranta H."/>
            <person name="LaButti K.M."/>
            <person name="Lechner B.E."/>
            <person name="Liimatainen K."/>
            <person name="Lipzen A."/>
            <person name="Lukacs Z."/>
            <person name="Mihaltcheva S."/>
            <person name="Morgado L.N."/>
            <person name="Niskanen T."/>
            <person name="Noordeloos M.E."/>
            <person name="Ohm R.A."/>
            <person name="Ortiz-Santana B."/>
            <person name="Ovrebo C."/>
            <person name="Racz N."/>
            <person name="Riley R."/>
            <person name="Savchenko A."/>
            <person name="Shiryaev A."/>
            <person name="Soop K."/>
            <person name="Spirin V."/>
            <person name="Szebenyi C."/>
            <person name="Tomsovsky M."/>
            <person name="Tulloss R.E."/>
            <person name="Uehling J."/>
            <person name="Grigoriev I.V."/>
            <person name="Vagvolgyi C."/>
            <person name="Papp T."/>
            <person name="Martin F.M."/>
            <person name="Miettinen O."/>
            <person name="Hibbett D.S."/>
            <person name="Nagy L.G."/>
        </authorList>
    </citation>
    <scope>NUCLEOTIDE SEQUENCE [LARGE SCALE GENOMIC DNA]</scope>
    <source>
        <strain evidence="10 11">CBS 121175</strain>
    </source>
</reference>
<feature type="compositionally biased region" description="Low complexity" evidence="9">
    <location>
        <begin position="528"/>
        <end position="543"/>
    </location>
</feature>
<feature type="region of interest" description="Disordered" evidence="9">
    <location>
        <begin position="267"/>
        <end position="420"/>
    </location>
</feature>
<evidence type="ECO:0000256" key="9">
    <source>
        <dbReference type="SAM" id="MobiDB-lite"/>
    </source>
</evidence>
<sequence>MADFKIPDPIPQDLLLIQELIGPVEPENPSVTLQEKPSDVNGEEDISSSGSEDEAGNDSEDEVAANLVTMGEDSAPASPKPVSEPSDTSSESSSDSESESESATKPAEEELLDDLDDEDAAPTANAAAAVHTKHEIVDADVTIPEVDEVGVEEPLRKAGEIISVMERIAIVRGLSSEVANQGSQYALDSETLLVFDDRKVLGYIYETFGPTTQPLYQIKFNSKFPLDAERVKTGREVFAVPSKSKFVFIERIKAFRGSDASNVYDEEPADDELEFSDDEAESSFKSRLKRKRAETRSRSVVHSREATPNPSHLRDQQLVDDTVLSRSAYDENGPYDIDFAAVPGPSRPRPSAYDDPYANLGENESSALTTPQVHGSHDTRMDNRPQARGRGRGRGRGQPGRGRGGFHGSEQGRAPFWSNQHPPAQYVQQQMPEPYDPRAPQQAFLSPQHNQNQGFYGAPVQQQMGFMNPAWTYPPPQQGQQAQHLPQHYNFDFNQQMSGMPGIPGMTPPFVQPHINPRFAPAFGMAFAQQQQQNFNGNQTPGQEGTNPNTNPWPSQ</sequence>
<dbReference type="GO" id="GO:0005732">
    <property type="term" value="C:sno(s)RNA-containing ribonucleoprotein complex"/>
    <property type="evidence" value="ECO:0007669"/>
    <property type="project" value="InterPro"/>
</dbReference>
<dbReference type="AlphaFoldDB" id="A0A5C3KJD2"/>
<feature type="compositionally biased region" description="Polar residues" evidence="9">
    <location>
        <begin position="362"/>
        <end position="373"/>
    </location>
</feature>
<dbReference type="STRING" id="230819.A0A5C3KJD2"/>
<comment type="subcellular location">
    <subcellularLocation>
        <location evidence="1">Nucleus</location>
    </subcellularLocation>
</comment>
<feature type="compositionally biased region" description="Basic and acidic residues" evidence="9">
    <location>
        <begin position="375"/>
        <end position="385"/>
    </location>
</feature>
<feature type="compositionally biased region" description="Gly residues" evidence="9">
    <location>
        <begin position="396"/>
        <end position="407"/>
    </location>
</feature>
<dbReference type="InterPro" id="IPR038664">
    <property type="entry name" value="Gar1/Naf1_Cbf5-bd_sf"/>
</dbReference>
<feature type="region of interest" description="Disordered" evidence="9">
    <location>
        <begin position="528"/>
        <end position="556"/>
    </location>
</feature>
<gene>
    <name evidence="10" type="ORF">FA15DRAFT_708491</name>
</gene>
<dbReference type="Gene3D" id="2.40.10.230">
    <property type="entry name" value="Probable tRNA pseudouridine synthase domain"/>
    <property type="match status" value="1"/>
</dbReference>
<keyword evidence="8" id="KW-0539">Nucleus</keyword>
<feature type="compositionally biased region" description="Acidic residues" evidence="9">
    <location>
        <begin position="267"/>
        <end position="281"/>
    </location>
</feature>
<evidence type="ECO:0000256" key="3">
    <source>
        <dbReference type="ARBA" id="ARBA00021438"/>
    </source>
</evidence>
<keyword evidence="11" id="KW-1185">Reference proteome</keyword>
<dbReference type="GO" id="GO:0005634">
    <property type="term" value="C:nucleus"/>
    <property type="evidence" value="ECO:0007669"/>
    <property type="project" value="UniProtKB-SubCell"/>
</dbReference>
<dbReference type="PANTHER" id="PTHR31633:SF1">
    <property type="entry name" value="H_ACA RIBONUCLEOPROTEIN COMPLEX NON-CORE SUBUNIT NAF1"/>
    <property type="match status" value="1"/>
</dbReference>
<evidence type="ECO:0000313" key="11">
    <source>
        <dbReference type="Proteomes" id="UP000307440"/>
    </source>
</evidence>
<dbReference type="InterPro" id="IPR009000">
    <property type="entry name" value="Transl_B-barrel_sf"/>
</dbReference>
<dbReference type="GO" id="GO:0001522">
    <property type="term" value="P:pseudouridine synthesis"/>
    <property type="evidence" value="ECO:0007669"/>
    <property type="project" value="InterPro"/>
</dbReference>
<dbReference type="SUPFAM" id="SSF50447">
    <property type="entry name" value="Translation proteins"/>
    <property type="match status" value="1"/>
</dbReference>
<feature type="region of interest" description="Disordered" evidence="9">
    <location>
        <begin position="26"/>
        <end position="109"/>
    </location>
</feature>
<feature type="compositionally biased region" description="Basic and acidic residues" evidence="9">
    <location>
        <begin position="294"/>
        <end position="305"/>
    </location>
</feature>
<keyword evidence="6" id="KW-0597">Phosphoprotein</keyword>
<evidence type="ECO:0000256" key="6">
    <source>
        <dbReference type="ARBA" id="ARBA00022553"/>
    </source>
</evidence>
<evidence type="ECO:0000256" key="2">
    <source>
        <dbReference type="ARBA" id="ARBA00009801"/>
    </source>
</evidence>
<evidence type="ECO:0000256" key="4">
    <source>
        <dbReference type="ARBA" id="ARBA00022517"/>
    </source>
</evidence>
<dbReference type="Proteomes" id="UP000307440">
    <property type="component" value="Unassembled WGS sequence"/>
</dbReference>
<evidence type="ECO:0000256" key="7">
    <source>
        <dbReference type="ARBA" id="ARBA00022884"/>
    </source>
</evidence>
<evidence type="ECO:0000256" key="5">
    <source>
        <dbReference type="ARBA" id="ARBA00022552"/>
    </source>
</evidence>
<dbReference type="InterPro" id="IPR007504">
    <property type="entry name" value="H/ACA_rnp_Gar1/Naf1"/>
</dbReference>
<organism evidence="10 11">
    <name type="scientific">Coprinopsis marcescibilis</name>
    <name type="common">Agaric fungus</name>
    <name type="synonym">Psathyrella marcescibilis</name>
    <dbReference type="NCBI Taxonomy" id="230819"/>
    <lineage>
        <taxon>Eukaryota</taxon>
        <taxon>Fungi</taxon>
        <taxon>Dikarya</taxon>
        <taxon>Basidiomycota</taxon>
        <taxon>Agaricomycotina</taxon>
        <taxon>Agaricomycetes</taxon>
        <taxon>Agaricomycetidae</taxon>
        <taxon>Agaricales</taxon>
        <taxon>Agaricineae</taxon>
        <taxon>Psathyrellaceae</taxon>
        <taxon>Coprinopsis</taxon>
    </lineage>
</organism>